<dbReference type="Gene3D" id="3.10.450.50">
    <property type="match status" value="1"/>
</dbReference>
<dbReference type="Proteomes" id="UP000179860">
    <property type="component" value="Chromosome 1"/>
</dbReference>
<dbReference type="PANTHER" id="PTHR41534">
    <property type="entry name" value="BLR3401 PROTEIN"/>
    <property type="match status" value="1"/>
</dbReference>
<accession>A0A1I9YEN9</accession>
<dbReference type="KEGG" id="pspw:BJG93_04755"/>
<keyword evidence="4" id="KW-1185">Reference proteome</keyword>
<evidence type="ECO:0000256" key="1">
    <source>
        <dbReference type="ARBA" id="ARBA00009570"/>
    </source>
</evidence>
<dbReference type="SUPFAM" id="SSF54427">
    <property type="entry name" value="NTF2-like"/>
    <property type="match status" value="1"/>
</dbReference>
<gene>
    <name evidence="3" type="ORF">BJG93_04755</name>
</gene>
<dbReference type="STRING" id="754502.BJG93_04755"/>
<organism evidence="3 4">
    <name type="scientific">Paraburkholderia sprentiae WSM5005</name>
    <dbReference type="NCBI Taxonomy" id="754502"/>
    <lineage>
        <taxon>Bacteria</taxon>
        <taxon>Pseudomonadati</taxon>
        <taxon>Pseudomonadota</taxon>
        <taxon>Betaproteobacteria</taxon>
        <taxon>Burkholderiales</taxon>
        <taxon>Burkholderiaceae</taxon>
        <taxon>Paraburkholderia</taxon>
    </lineage>
</organism>
<dbReference type="PANTHER" id="PTHR41534:SF2">
    <property type="entry name" value="3-PHENYLPROPIONATE_CINNAMIC ACID DIOXYGENASE SUBUNIT BETA"/>
    <property type="match status" value="1"/>
</dbReference>
<protein>
    <submittedName>
        <fullName evidence="3">Aromatic-ring-hydroxylating dioxygenase subunit beta</fullName>
    </submittedName>
</protein>
<proteinExistence type="inferred from homology"/>
<keyword evidence="3" id="KW-0223">Dioxygenase</keyword>
<dbReference type="InterPro" id="IPR000391">
    <property type="entry name" value="Rng_hydr_dOase-bsu"/>
</dbReference>
<dbReference type="GO" id="GO:0051213">
    <property type="term" value="F:dioxygenase activity"/>
    <property type="evidence" value="ECO:0007669"/>
    <property type="project" value="UniProtKB-KW"/>
</dbReference>
<dbReference type="EMBL" id="CP017561">
    <property type="protein sequence ID" value="APA84772.2"/>
    <property type="molecule type" value="Genomic_DNA"/>
</dbReference>
<dbReference type="Pfam" id="PF00866">
    <property type="entry name" value="Ring_hydroxyl_B"/>
    <property type="match status" value="1"/>
</dbReference>
<keyword evidence="2" id="KW-0560">Oxidoreductase</keyword>
<evidence type="ECO:0000313" key="3">
    <source>
        <dbReference type="EMBL" id="APA84772.2"/>
    </source>
</evidence>
<name>A0A1I9YEN9_9BURK</name>
<evidence type="ECO:0000256" key="2">
    <source>
        <dbReference type="ARBA" id="ARBA00023002"/>
    </source>
</evidence>
<dbReference type="CDD" id="cd00667">
    <property type="entry name" value="ring_hydroxylating_dioxygenases_beta"/>
    <property type="match status" value="1"/>
</dbReference>
<sequence>MIEKVDDFYAQHAEIICDDRLEQWPELYADECVYKIISRVNYERSLPVGVIFAESKGALIDRVTAIRNTMVFSPRYLTHLIGSVRIVGEKEGVLDTRSQFAVYQTLVDGTPELQLLGRTFDQIDASGEALKFKSRFVVFDNELVPGSVVYPV</sequence>
<reference evidence="3" key="2">
    <citation type="submission" date="2021-06" db="EMBL/GenBank/DDBJ databases">
        <authorList>
            <person name="Rogers T.H."/>
            <person name="Ramsay J.P."/>
            <person name="Wang P."/>
            <person name="Terpolilli J."/>
        </authorList>
    </citation>
    <scope>NUCLEOTIDE SEQUENCE</scope>
    <source>
        <strain evidence="3">WSM5005</strain>
    </source>
</reference>
<dbReference type="RefSeq" id="WP_027197778.1">
    <property type="nucleotide sequence ID" value="NZ_CP017561.2"/>
</dbReference>
<comment type="similarity">
    <text evidence="1">Belongs to the bacterial ring-hydroxylating dioxygenase beta subunit family.</text>
</comment>
<dbReference type="GO" id="GO:0019380">
    <property type="term" value="P:3-phenylpropionate catabolic process"/>
    <property type="evidence" value="ECO:0007669"/>
    <property type="project" value="TreeGrafter"/>
</dbReference>
<evidence type="ECO:0000313" key="4">
    <source>
        <dbReference type="Proteomes" id="UP000179860"/>
    </source>
</evidence>
<dbReference type="InterPro" id="IPR032710">
    <property type="entry name" value="NTF2-like_dom_sf"/>
</dbReference>
<reference evidence="3" key="1">
    <citation type="submission" date="2016-09" db="EMBL/GenBank/DDBJ databases">
        <title>The Complete Genome of Burkholderia sprentiae wsm5005.</title>
        <authorList>
            <person name="De Meyer S."/>
            <person name="Wang P."/>
            <person name="Terpolilli J."/>
        </authorList>
    </citation>
    <scope>NUCLEOTIDE SEQUENCE [LARGE SCALE GENOMIC DNA]</scope>
    <source>
        <strain evidence="3">WSM5005</strain>
    </source>
</reference>
<dbReference type="AlphaFoldDB" id="A0A1I9YEN9"/>